<proteinExistence type="predicted"/>
<dbReference type="Proteomes" id="UP000180057">
    <property type="component" value="Unassembled WGS sequence"/>
</dbReference>
<dbReference type="InterPro" id="IPR027791">
    <property type="entry name" value="Galactosyl_T_C"/>
</dbReference>
<dbReference type="RefSeq" id="WP_071390751.1">
    <property type="nucleotide sequence ID" value="NZ_MLQS01000030.1"/>
</dbReference>
<dbReference type="Pfam" id="PF00535">
    <property type="entry name" value="Glycos_transf_2"/>
    <property type="match status" value="1"/>
</dbReference>
<feature type="domain" description="Glycosyltransferase 2-like" evidence="2">
    <location>
        <begin position="45"/>
        <end position="100"/>
    </location>
</feature>
<feature type="domain" description="Galactosyltransferase C-terminal" evidence="3">
    <location>
        <begin position="126"/>
        <end position="173"/>
    </location>
</feature>
<evidence type="ECO:0000259" key="3">
    <source>
        <dbReference type="Pfam" id="PF02709"/>
    </source>
</evidence>
<reference evidence="4 5" key="1">
    <citation type="submission" date="2016-10" db="EMBL/GenBank/DDBJ databases">
        <title>Draft genome sequences of four alkaliphilic bacteria belonging to the Anaerobacillus genus.</title>
        <authorList>
            <person name="Bassil N.M."/>
            <person name="Lloyd J.R."/>
        </authorList>
    </citation>
    <scope>NUCLEOTIDE SEQUENCE [LARGE SCALE GENOMIC DNA]</scope>
    <source>
        <strain evidence="4 5">DSM 22531</strain>
    </source>
</reference>
<dbReference type="STRING" id="472963.BKP45_18995"/>
<protein>
    <recommendedName>
        <fullName evidence="6">Galactosyltransferase C-terminal domain-containing protein</fullName>
    </recommendedName>
</protein>
<dbReference type="GO" id="GO:0005975">
    <property type="term" value="P:carbohydrate metabolic process"/>
    <property type="evidence" value="ECO:0007669"/>
    <property type="project" value="InterPro"/>
</dbReference>
<keyword evidence="5" id="KW-1185">Reference proteome</keyword>
<evidence type="ECO:0008006" key="6">
    <source>
        <dbReference type="Google" id="ProtNLM"/>
    </source>
</evidence>
<dbReference type="InterPro" id="IPR029044">
    <property type="entry name" value="Nucleotide-diphossugar_trans"/>
</dbReference>
<dbReference type="InterPro" id="IPR003859">
    <property type="entry name" value="Galactosyl_T"/>
</dbReference>
<dbReference type="GO" id="GO:0016757">
    <property type="term" value="F:glycosyltransferase activity"/>
    <property type="evidence" value="ECO:0007669"/>
    <property type="project" value="InterPro"/>
</dbReference>
<dbReference type="EMBL" id="MLQS01000030">
    <property type="protein sequence ID" value="OIJ18533.1"/>
    <property type="molecule type" value="Genomic_DNA"/>
</dbReference>
<name>A0A1S2M294_9BACI</name>
<evidence type="ECO:0000259" key="2">
    <source>
        <dbReference type="Pfam" id="PF00535"/>
    </source>
</evidence>
<evidence type="ECO:0000313" key="4">
    <source>
        <dbReference type="EMBL" id="OIJ18533.1"/>
    </source>
</evidence>
<dbReference type="PRINTS" id="PR02050">
    <property type="entry name" value="B14GALTRFASE"/>
</dbReference>
<dbReference type="SUPFAM" id="SSF53448">
    <property type="entry name" value="Nucleotide-diphospho-sugar transferases"/>
    <property type="match status" value="1"/>
</dbReference>
<dbReference type="InterPro" id="IPR001173">
    <property type="entry name" value="Glyco_trans_2-like"/>
</dbReference>
<sequence length="230" mass="26835">MLNNVSVLIPFKPDKGIREDLFKWVTTFYQNVLPEVEVCIGENHDHPFNKSKAINLAAKNATKDVFVIADADIVYNPQIIVKSIELLDKNAWVIPYSKCLDLSEKSTRNLLNVQPKWPFPIEVEYNERHKNNPNYQSIGGVIVLRRQSFSIVRGFDERFRGWGREDDAFKDAMNTLCGPYKRIEDDFIYHLWHPKAWNSNINNNVQLYKQYVNSIGNVQKMKTLVDEQMK</sequence>
<organism evidence="4 5">
    <name type="scientific">Anaerobacillus alkalidiazotrophicus</name>
    <dbReference type="NCBI Taxonomy" id="472963"/>
    <lineage>
        <taxon>Bacteria</taxon>
        <taxon>Bacillati</taxon>
        <taxon>Bacillota</taxon>
        <taxon>Bacilli</taxon>
        <taxon>Bacillales</taxon>
        <taxon>Bacillaceae</taxon>
        <taxon>Anaerobacillus</taxon>
    </lineage>
</organism>
<accession>A0A1S2M294</accession>
<gene>
    <name evidence="4" type="ORF">BKP45_18995</name>
</gene>
<evidence type="ECO:0000256" key="1">
    <source>
        <dbReference type="ARBA" id="ARBA00022679"/>
    </source>
</evidence>
<dbReference type="Pfam" id="PF02709">
    <property type="entry name" value="Glyco_transf_7C"/>
    <property type="match status" value="1"/>
</dbReference>
<evidence type="ECO:0000313" key="5">
    <source>
        <dbReference type="Proteomes" id="UP000180057"/>
    </source>
</evidence>
<dbReference type="Gene3D" id="3.90.550.10">
    <property type="entry name" value="Spore Coat Polysaccharide Biosynthesis Protein SpsA, Chain A"/>
    <property type="match status" value="1"/>
</dbReference>
<dbReference type="AlphaFoldDB" id="A0A1S2M294"/>
<dbReference type="OrthoDB" id="9801954at2"/>
<comment type="caution">
    <text evidence="4">The sequence shown here is derived from an EMBL/GenBank/DDBJ whole genome shotgun (WGS) entry which is preliminary data.</text>
</comment>
<keyword evidence="1" id="KW-0808">Transferase</keyword>